<reference evidence="1 2" key="1">
    <citation type="submission" date="2023-02" db="EMBL/GenBank/DDBJ databases">
        <title>LHISI_Scaffold_Assembly.</title>
        <authorList>
            <person name="Stuart O.P."/>
            <person name="Cleave R."/>
            <person name="Magrath M.J.L."/>
            <person name="Mikheyev A.S."/>
        </authorList>
    </citation>
    <scope>NUCLEOTIDE SEQUENCE [LARGE SCALE GENOMIC DNA]</scope>
    <source>
        <strain evidence="1">Daus_M_001</strain>
        <tissue evidence="1">Leg muscle</tissue>
    </source>
</reference>
<dbReference type="PANTHER" id="PTHR46704:SF1">
    <property type="entry name" value="TELOMERE LENGTH REGULATION PROTEIN TEL2 HOMOLOG"/>
    <property type="match status" value="1"/>
</dbReference>
<gene>
    <name evidence="1" type="ORF">PR048_013609</name>
</gene>
<dbReference type="Proteomes" id="UP001159363">
    <property type="component" value="Chromosome X"/>
</dbReference>
<dbReference type="PANTHER" id="PTHR46704">
    <property type="entry name" value="CXC DOMAIN-CONTAINING PROTEIN-RELATED"/>
    <property type="match status" value="1"/>
</dbReference>
<evidence type="ECO:0000313" key="2">
    <source>
        <dbReference type="Proteomes" id="UP001159363"/>
    </source>
</evidence>
<protein>
    <submittedName>
        <fullName evidence="1">Uncharacterized protein</fullName>
    </submittedName>
</protein>
<organism evidence="1 2">
    <name type="scientific">Dryococelus australis</name>
    <dbReference type="NCBI Taxonomy" id="614101"/>
    <lineage>
        <taxon>Eukaryota</taxon>
        <taxon>Metazoa</taxon>
        <taxon>Ecdysozoa</taxon>
        <taxon>Arthropoda</taxon>
        <taxon>Hexapoda</taxon>
        <taxon>Insecta</taxon>
        <taxon>Pterygota</taxon>
        <taxon>Neoptera</taxon>
        <taxon>Polyneoptera</taxon>
        <taxon>Phasmatodea</taxon>
        <taxon>Verophasmatodea</taxon>
        <taxon>Anareolatae</taxon>
        <taxon>Phasmatidae</taxon>
        <taxon>Eurycanthinae</taxon>
        <taxon>Dryococelus</taxon>
    </lineage>
</organism>
<dbReference type="EMBL" id="JARBHB010000004">
    <property type="protein sequence ID" value="KAJ8887394.1"/>
    <property type="molecule type" value="Genomic_DNA"/>
</dbReference>
<name>A0ABQ9HTH7_9NEOP</name>
<keyword evidence="2" id="KW-1185">Reference proteome</keyword>
<evidence type="ECO:0000313" key="1">
    <source>
        <dbReference type="EMBL" id="KAJ8887394.1"/>
    </source>
</evidence>
<sequence length="484" mass="55614">MQSLKDSMNTKEFCKFREDGYFTIRRSNKFWSRIWSDMTIEQTLMRSMKSSGRLTHSRGICESVLSTWILGMPASHDVFEATDQFSGVNFVNTEQHVDARDSQITRDDDDDVCKMCKWFQDHHPFPYMQQLMSIATGVTGNDIITCHYTLNVGIFAMKEIVGSNLNGVKLKRCDKVVPLLNVNNYLKIHDSIVPVDSLLLFRRISVLKKCEEELCEYLRYKLAPFPLSMFDEAGMQKTKKSALYDIFETTAYCCYIIDCGFLLHRCVWQKNQTYDSLCALYINYVRNHFGSDAVILFDGYEEALTDTKAVERFNFLTNRNHKSRLIAMLKTKFEQEHLITFQAPGDADVLIVKTVICMSLEKMAVIIGEDLDLLVLLVNMAPTSKCIAFMKPKKDRTETKIYSLESMSKFFKCKKHILYLHAMTGCDTTSALFSKGKIEAVQLLNKRPNLWTDASMFKEPNTPKDVVERYGESFLLALHGAPIT</sequence>
<comment type="caution">
    <text evidence="1">The sequence shown here is derived from an EMBL/GenBank/DDBJ whole genome shotgun (WGS) entry which is preliminary data.</text>
</comment>
<accession>A0ABQ9HTH7</accession>
<proteinExistence type="predicted"/>